<evidence type="ECO:0000256" key="1">
    <source>
        <dbReference type="ARBA" id="ARBA00001974"/>
    </source>
</evidence>
<dbReference type="SUPFAM" id="SSF51905">
    <property type="entry name" value="FAD/NAD(P)-binding domain"/>
    <property type="match status" value="1"/>
</dbReference>
<evidence type="ECO:0000259" key="5">
    <source>
        <dbReference type="Pfam" id="PF02910"/>
    </source>
</evidence>
<feature type="domain" description="Fumarate reductase/succinate dehydrogenase flavoprotein-like C-terminal" evidence="5">
    <location>
        <begin position="446"/>
        <end position="568"/>
    </location>
</feature>
<dbReference type="InterPro" id="IPR015939">
    <property type="entry name" value="Fum_Rdtase/Succ_DH_flav-like_C"/>
</dbReference>
<protein>
    <submittedName>
        <fullName evidence="6">Succinate dehydrogenase, flavoprotein subunit A</fullName>
    </submittedName>
</protein>
<evidence type="ECO:0000256" key="2">
    <source>
        <dbReference type="ARBA" id="ARBA00022630"/>
    </source>
</evidence>
<proteinExistence type="predicted"/>
<dbReference type="InterPro" id="IPR037099">
    <property type="entry name" value="Fum_R/Succ_DH_flav-like_C_sf"/>
</dbReference>
<dbReference type="PRINTS" id="PR00368">
    <property type="entry name" value="FADPNR"/>
</dbReference>
<dbReference type="EMBL" id="CP001322">
    <property type="protein sequence ID" value="ACL06122.1"/>
    <property type="molecule type" value="Genomic_DNA"/>
</dbReference>
<evidence type="ECO:0000313" key="7">
    <source>
        <dbReference type="Proteomes" id="UP000000739"/>
    </source>
</evidence>
<dbReference type="PANTHER" id="PTHR11632:SF51">
    <property type="entry name" value="SUCCINATE DEHYDROGENASE [UBIQUINONE] FLAVOPROTEIN SUBUNIT, MITOCHONDRIAL"/>
    <property type="match status" value="1"/>
</dbReference>
<dbReference type="Pfam" id="PF02910">
    <property type="entry name" value="Succ_DH_flav_C"/>
    <property type="match status" value="1"/>
</dbReference>
<dbReference type="GO" id="GO:0000104">
    <property type="term" value="F:succinate dehydrogenase activity"/>
    <property type="evidence" value="ECO:0007669"/>
    <property type="project" value="TreeGrafter"/>
</dbReference>
<dbReference type="InterPro" id="IPR027477">
    <property type="entry name" value="Succ_DH/fumarate_Rdtase_cat_sf"/>
</dbReference>
<dbReference type="Proteomes" id="UP000000739">
    <property type="component" value="Chromosome"/>
</dbReference>
<feature type="domain" description="FAD-dependent oxidoreductase 2 FAD-binding" evidence="4">
    <location>
        <begin position="122"/>
        <end position="386"/>
    </location>
</feature>
<dbReference type="Gene3D" id="3.50.50.60">
    <property type="entry name" value="FAD/NAD(P)-binding domain"/>
    <property type="match status" value="1"/>
</dbReference>
<gene>
    <name evidence="6" type="ordered locus">Dalk_4443</name>
</gene>
<dbReference type="KEGG" id="dal:Dalk_4443"/>
<name>B8FNF3_DESAL</name>
<sequence length="592" mass="64118">MTQNYLETDVLVIGGGGAGFRAAIGAAEKGAKVTLLSKGPLARCGASPMAGADFTLDGASMSKIDGLQGDPSDSMEKVFNDIVTQGSYLNNQKIVQQYVERAPQCLRELLDWGVKVKLSDERMIFTSGLDILDALLRKARSLGVTFWEDIAMLDLVLEDGAVAGGLALDVRSGEFIRFKAKAVVMASGGWHKAFWPNTGMRDLSGDGMAMAMRAGAKMGNMEFITFCCNVFYDPPIWRGSLAPYVMSLIVGGKLTNSEDEEFLNKYDPFVIQTGTFTEWNKSVLSHASMQEIRAGKAGPHGGIFYSRGDVPWENIEMVASIIFPKWKYKAIDLSAWAQKLQDGEPVEVGPAVEYFEGGICVNEKLETTIPGLFAAGECTLGAFGSNRIFSAITEMLVHGVDAGENAAEFAKSSAAAAASDAAYATLEEAASVPLTKSQGANPAKVRRRLQEAAHAWLGPIRSGEEMDKLLGLTQEIKENDLPNLALTSNARAYNKEWVDALELPNLVLLLETSVRSALARTESRGVHFREDHPETDNDNWLQESVAALNGEAIEVGHRPITQTAMAPPGGKHPYFDFVKQMMESRSDTGGKH</sequence>
<dbReference type="GO" id="GO:0050660">
    <property type="term" value="F:flavin adenine dinucleotide binding"/>
    <property type="evidence" value="ECO:0007669"/>
    <property type="project" value="TreeGrafter"/>
</dbReference>
<dbReference type="InterPro" id="IPR036188">
    <property type="entry name" value="FAD/NAD-bd_sf"/>
</dbReference>
<dbReference type="Pfam" id="PF00890">
    <property type="entry name" value="FAD_binding_2"/>
    <property type="match status" value="2"/>
</dbReference>
<reference evidence="6 7" key="1">
    <citation type="journal article" date="2012" name="Environ. Microbiol.">
        <title>The genome sequence of Desulfatibacillum alkenivorans AK-01: a blueprint for anaerobic alkane oxidation.</title>
        <authorList>
            <person name="Callaghan A.V."/>
            <person name="Morris B.E."/>
            <person name="Pereira I.A."/>
            <person name="McInerney M.J."/>
            <person name="Austin R.N."/>
            <person name="Groves J.T."/>
            <person name="Kukor J.J."/>
            <person name="Suflita J.M."/>
            <person name="Young L.Y."/>
            <person name="Zylstra G.J."/>
            <person name="Wawrik B."/>
        </authorList>
    </citation>
    <scope>NUCLEOTIDE SEQUENCE [LARGE SCALE GENOMIC DNA]</scope>
    <source>
        <strain evidence="6 7">AK-01</strain>
    </source>
</reference>
<evidence type="ECO:0000313" key="6">
    <source>
        <dbReference type="EMBL" id="ACL06122.1"/>
    </source>
</evidence>
<evidence type="ECO:0000256" key="3">
    <source>
        <dbReference type="ARBA" id="ARBA00023002"/>
    </source>
</evidence>
<keyword evidence="2" id="KW-0285">Flavoprotein</keyword>
<comment type="cofactor">
    <cofactor evidence="1">
        <name>FAD</name>
        <dbReference type="ChEBI" id="CHEBI:57692"/>
    </cofactor>
</comment>
<dbReference type="InterPro" id="IPR003953">
    <property type="entry name" value="FAD-dep_OxRdtase_2_FAD-bd"/>
</dbReference>
<accession>B8FNF3</accession>
<dbReference type="PRINTS" id="PR00411">
    <property type="entry name" value="PNDRDTASEI"/>
</dbReference>
<dbReference type="Gene3D" id="3.90.700.10">
    <property type="entry name" value="Succinate dehydrogenase/fumarate reductase flavoprotein, catalytic domain"/>
    <property type="match status" value="1"/>
</dbReference>
<dbReference type="Gene3D" id="1.20.58.100">
    <property type="entry name" value="Fumarate reductase/succinate dehydrogenase flavoprotein-like, C-terminal domain"/>
    <property type="match status" value="1"/>
</dbReference>
<dbReference type="GO" id="GO:0009061">
    <property type="term" value="P:anaerobic respiration"/>
    <property type="evidence" value="ECO:0007669"/>
    <property type="project" value="TreeGrafter"/>
</dbReference>
<keyword evidence="3" id="KW-0560">Oxidoreductase</keyword>
<dbReference type="RefSeq" id="WP_015949168.1">
    <property type="nucleotide sequence ID" value="NC_011768.1"/>
</dbReference>
<dbReference type="HOGENOM" id="CLU_014312_8_2_7"/>
<keyword evidence="7" id="KW-1185">Reference proteome</keyword>
<dbReference type="InterPro" id="IPR030664">
    <property type="entry name" value="SdhA/FrdA/AprA"/>
</dbReference>
<evidence type="ECO:0000259" key="4">
    <source>
        <dbReference type="Pfam" id="PF00890"/>
    </source>
</evidence>
<dbReference type="SUPFAM" id="SSF46977">
    <property type="entry name" value="Succinate dehydrogenase/fumarate reductase flavoprotein C-terminal domain"/>
    <property type="match status" value="1"/>
</dbReference>
<dbReference type="PANTHER" id="PTHR11632">
    <property type="entry name" value="SUCCINATE DEHYDROGENASE 2 FLAVOPROTEIN SUBUNIT"/>
    <property type="match status" value="1"/>
</dbReference>
<dbReference type="GO" id="GO:0009055">
    <property type="term" value="F:electron transfer activity"/>
    <property type="evidence" value="ECO:0007669"/>
    <property type="project" value="TreeGrafter"/>
</dbReference>
<dbReference type="PIRSF" id="PIRSF000171">
    <property type="entry name" value="SDHA_APRA_LASPO"/>
    <property type="match status" value="1"/>
</dbReference>
<feature type="domain" description="FAD-dependent oxidoreductase 2 FAD-binding" evidence="4">
    <location>
        <begin position="9"/>
        <end position="118"/>
    </location>
</feature>
<dbReference type="eggNOG" id="COG1053">
    <property type="taxonomic scope" value="Bacteria"/>
</dbReference>
<dbReference type="GO" id="GO:0005886">
    <property type="term" value="C:plasma membrane"/>
    <property type="evidence" value="ECO:0007669"/>
    <property type="project" value="TreeGrafter"/>
</dbReference>
<organism evidence="6 7">
    <name type="scientific">Desulfatibacillum aliphaticivorans</name>
    <dbReference type="NCBI Taxonomy" id="218208"/>
    <lineage>
        <taxon>Bacteria</taxon>
        <taxon>Pseudomonadati</taxon>
        <taxon>Thermodesulfobacteriota</taxon>
        <taxon>Desulfobacteria</taxon>
        <taxon>Desulfobacterales</taxon>
        <taxon>Desulfatibacillaceae</taxon>
        <taxon>Desulfatibacillum</taxon>
    </lineage>
</organism>
<dbReference type="AlphaFoldDB" id="B8FNF3"/>